<comment type="caution">
    <text evidence="2">The sequence shown here is derived from an EMBL/GenBank/DDBJ whole genome shotgun (WGS) entry which is preliminary data.</text>
</comment>
<name>A0A9N7YD87_PLEPL</name>
<evidence type="ECO:0000313" key="2">
    <source>
        <dbReference type="EMBL" id="CAB1420064.1"/>
    </source>
</evidence>
<proteinExistence type="predicted"/>
<sequence length="89" mass="10162">MQIDSYGRCNVGRRRKHRGAHRRKPDTSEDIRYAAHAEEEHVPAARDELWMLTFVFEEVGSSIPSLTHLHDEVSFGKMLNPECPPAPPP</sequence>
<evidence type="ECO:0000256" key="1">
    <source>
        <dbReference type="SAM" id="MobiDB-lite"/>
    </source>
</evidence>
<dbReference type="EMBL" id="CADEAL010000432">
    <property type="protein sequence ID" value="CAB1420064.1"/>
    <property type="molecule type" value="Genomic_DNA"/>
</dbReference>
<feature type="compositionally biased region" description="Basic residues" evidence="1">
    <location>
        <begin position="11"/>
        <end position="24"/>
    </location>
</feature>
<dbReference type="Proteomes" id="UP001153269">
    <property type="component" value="Unassembled WGS sequence"/>
</dbReference>
<organism evidence="2 3">
    <name type="scientific">Pleuronectes platessa</name>
    <name type="common">European plaice</name>
    <dbReference type="NCBI Taxonomy" id="8262"/>
    <lineage>
        <taxon>Eukaryota</taxon>
        <taxon>Metazoa</taxon>
        <taxon>Chordata</taxon>
        <taxon>Craniata</taxon>
        <taxon>Vertebrata</taxon>
        <taxon>Euteleostomi</taxon>
        <taxon>Actinopterygii</taxon>
        <taxon>Neopterygii</taxon>
        <taxon>Teleostei</taxon>
        <taxon>Neoteleostei</taxon>
        <taxon>Acanthomorphata</taxon>
        <taxon>Carangaria</taxon>
        <taxon>Pleuronectiformes</taxon>
        <taxon>Pleuronectoidei</taxon>
        <taxon>Pleuronectidae</taxon>
        <taxon>Pleuronectes</taxon>
    </lineage>
</organism>
<dbReference type="AlphaFoldDB" id="A0A9N7YD87"/>
<gene>
    <name evidence="2" type="ORF">PLEPLA_LOCUS7939</name>
</gene>
<feature type="region of interest" description="Disordered" evidence="1">
    <location>
        <begin position="1"/>
        <end position="30"/>
    </location>
</feature>
<reference evidence="2" key="1">
    <citation type="submission" date="2020-03" db="EMBL/GenBank/DDBJ databases">
        <authorList>
            <person name="Weist P."/>
        </authorList>
    </citation>
    <scope>NUCLEOTIDE SEQUENCE</scope>
</reference>
<keyword evidence="3" id="KW-1185">Reference proteome</keyword>
<accession>A0A9N7YD87</accession>
<evidence type="ECO:0000313" key="3">
    <source>
        <dbReference type="Proteomes" id="UP001153269"/>
    </source>
</evidence>
<protein>
    <submittedName>
        <fullName evidence="2">Uncharacterized protein</fullName>
    </submittedName>
</protein>